<dbReference type="GO" id="GO:0016020">
    <property type="term" value="C:membrane"/>
    <property type="evidence" value="ECO:0007669"/>
    <property type="project" value="UniProtKB-SubCell"/>
</dbReference>
<keyword evidence="6 8" id="KW-0472">Membrane</keyword>
<dbReference type="PANTHER" id="PTHR32285:SF57">
    <property type="entry name" value="XYLOGLUCAN O-ACETYLTRANSFERASE 1"/>
    <property type="match status" value="1"/>
</dbReference>
<evidence type="ECO:0000256" key="1">
    <source>
        <dbReference type="ARBA" id="ARBA00004167"/>
    </source>
</evidence>
<organism evidence="11 12">
    <name type="scientific">Spinacia oleracea</name>
    <name type="common">Spinach</name>
    <dbReference type="NCBI Taxonomy" id="3562"/>
    <lineage>
        <taxon>Eukaryota</taxon>
        <taxon>Viridiplantae</taxon>
        <taxon>Streptophyta</taxon>
        <taxon>Embryophyta</taxon>
        <taxon>Tracheophyta</taxon>
        <taxon>Spermatophyta</taxon>
        <taxon>Magnoliopsida</taxon>
        <taxon>eudicotyledons</taxon>
        <taxon>Gunneridae</taxon>
        <taxon>Pentapetalae</taxon>
        <taxon>Caryophyllales</taxon>
        <taxon>Chenopodiaceae</taxon>
        <taxon>Chenopodioideae</taxon>
        <taxon>Anserineae</taxon>
        <taxon>Spinacia</taxon>
    </lineage>
</organism>
<evidence type="ECO:0000313" key="11">
    <source>
        <dbReference type="Proteomes" id="UP000813463"/>
    </source>
</evidence>
<name>A0A9R0JQG2_SPIOL</name>
<evidence type="ECO:0000256" key="5">
    <source>
        <dbReference type="ARBA" id="ARBA00022989"/>
    </source>
</evidence>
<keyword evidence="4" id="KW-0735">Signal-anchor</keyword>
<dbReference type="GO" id="GO:0005794">
    <property type="term" value="C:Golgi apparatus"/>
    <property type="evidence" value="ECO:0000318"/>
    <property type="project" value="GO_Central"/>
</dbReference>
<comment type="similarity">
    <text evidence="2">Belongs to the PC-esterase family. TBL subfamily.</text>
</comment>
<feature type="transmembrane region" description="Helical" evidence="8">
    <location>
        <begin position="20"/>
        <end position="38"/>
    </location>
</feature>
<dbReference type="InterPro" id="IPR029962">
    <property type="entry name" value="TBL"/>
</dbReference>
<dbReference type="KEGG" id="soe:110782899"/>
<dbReference type="Pfam" id="PF13839">
    <property type="entry name" value="PC-Esterase"/>
    <property type="match status" value="1"/>
</dbReference>
<sequence>MGNLWKTQQSHQQSLTKKVLPYVLYAILPLALLHFYLYPSPPPLLESSSAKHQFSNLTPISEGQKSGNGVLDSVSEPPKEKENVNQILSSPPPKEEQIKAIPSVCDYTNGEWVPEKKGPLYNDTSCKTIKAGQNCLNHGRSDKGYLYWKWQPRECKLPRFDPRLFLRILEGKHLAFVGDSMARNQLESLLCMLGSVSPPNLVYSNGDDNKFRRWHFPSHNVNVSVYWSPFLVNGIEKTNDGKQDYNRLFFDAIDERWGSDLDSIDMVVLSIGHWYLHPAIYRDGDVDLGCHALDSSMNCTEVEFYDVFAKAFNTSLKTIIERKVGSEGNGIDVIVTTFSPHHFEGEWDKLGACPKTKPYMEEEKSLDGMDARMRQVEVEEVEKAKIMLNADNNALSKVRLAALDVTKLALLRPDGHPGPYMHPNPFADGVKDRVQNDCVHWCLPGAIDTWNEIMLDVMKRWHISSMK</sequence>
<accession>A0A9R0JQG2</accession>
<evidence type="ECO:0000256" key="4">
    <source>
        <dbReference type="ARBA" id="ARBA00022968"/>
    </source>
</evidence>
<evidence type="ECO:0000256" key="7">
    <source>
        <dbReference type="SAM" id="MobiDB-lite"/>
    </source>
</evidence>
<evidence type="ECO:0000313" key="12">
    <source>
        <dbReference type="RefSeq" id="XP_021842843.1"/>
    </source>
</evidence>
<dbReference type="InterPro" id="IPR026057">
    <property type="entry name" value="TBL_C"/>
</dbReference>
<feature type="domain" description="Trichome birefringence-like N-terminal" evidence="10">
    <location>
        <begin position="104"/>
        <end position="156"/>
    </location>
</feature>
<dbReference type="GO" id="GO:0016413">
    <property type="term" value="F:O-acetyltransferase activity"/>
    <property type="evidence" value="ECO:0000318"/>
    <property type="project" value="GO_Central"/>
</dbReference>
<feature type="compositionally biased region" description="Polar residues" evidence="7">
    <location>
        <begin position="58"/>
        <end position="67"/>
    </location>
</feature>
<evidence type="ECO:0000256" key="6">
    <source>
        <dbReference type="ARBA" id="ARBA00023136"/>
    </source>
</evidence>
<evidence type="ECO:0000256" key="3">
    <source>
        <dbReference type="ARBA" id="ARBA00022692"/>
    </source>
</evidence>
<dbReference type="AlphaFoldDB" id="A0A9R0JQG2"/>
<feature type="region of interest" description="Disordered" evidence="7">
    <location>
        <begin position="58"/>
        <end position="94"/>
    </location>
</feature>
<gene>
    <name evidence="12" type="primary">LOC110782899</name>
</gene>
<evidence type="ECO:0000256" key="8">
    <source>
        <dbReference type="SAM" id="Phobius"/>
    </source>
</evidence>
<evidence type="ECO:0000259" key="10">
    <source>
        <dbReference type="Pfam" id="PF14416"/>
    </source>
</evidence>
<feature type="domain" description="Trichome birefringence-like C-terminal" evidence="9">
    <location>
        <begin position="157"/>
        <end position="456"/>
    </location>
</feature>
<dbReference type="InterPro" id="IPR025846">
    <property type="entry name" value="TBL_N"/>
</dbReference>
<dbReference type="PANTHER" id="PTHR32285">
    <property type="entry name" value="PROTEIN TRICHOME BIREFRINGENCE-LIKE 9-RELATED"/>
    <property type="match status" value="1"/>
</dbReference>
<protein>
    <submittedName>
        <fullName evidence="12">Xyloglucan O-acetyltransferase 1 isoform X1</fullName>
    </submittedName>
</protein>
<reference evidence="12" key="2">
    <citation type="submission" date="2025-08" db="UniProtKB">
        <authorList>
            <consortium name="RefSeq"/>
        </authorList>
    </citation>
    <scope>IDENTIFICATION</scope>
    <source>
        <tissue evidence="12">Leaf</tissue>
    </source>
</reference>
<evidence type="ECO:0000256" key="2">
    <source>
        <dbReference type="ARBA" id="ARBA00007727"/>
    </source>
</evidence>
<dbReference type="OrthoDB" id="630188at2759"/>
<reference evidence="11" key="1">
    <citation type="journal article" date="2021" name="Nat. Commun.">
        <title>Genomic analyses provide insights into spinach domestication and the genetic basis of agronomic traits.</title>
        <authorList>
            <person name="Cai X."/>
            <person name="Sun X."/>
            <person name="Xu C."/>
            <person name="Sun H."/>
            <person name="Wang X."/>
            <person name="Ge C."/>
            <person name="Zhang Z."/>
            <person name="Wang Q."/>
            <person name="Fei Z."/>
            <person name="Jiao C."/>
            <person name="Wang Q."/>
        </authorList>
    </citation>
    <scope>NUCLEOTIDE SEQUENCE [LARGE SCALE GENOMIC DNA]</scope>
    <source>
        <strain evidence="11">cv. Varoflay</strain>
    </source>
</reference>
<dbReference type="Proteomes" id="UP000813463">
    <property type="component" value="Chromosome 1"/>
</dbReference>
<dbReference type="Pfam" id="PF14416">
    <property type="entry name" value="PMR5N"/>
    <property type="match status" value="1"/>
</dbReference>
<comment type="subcellular location">
    <subcellularLocation>
        <location evidence="1">Membrane</location>
        <topology evidence="1">Single-pass membrane protein</topology>
    </subcellularLocation>
</comment>
<keyword evidence="5 8" id="KW-1133">Transmembrane helix</keyword>
<proteinExistence type="inferred from homology"/>
<evidence type="ECO:0000259" key="9">
    <source>
        <dbReference type="Pfam" id="PF13839"/>
    </source>
</evidence>
<dbReference type="GeneID" id="110782899"/>
<keyword evidence="11" id="KW-1185">Reference proteome</keyword>
<keyword evidence="3 8" id="KW-0812">Transmembrane</keyword>
<dbReference type="RefSeq" id="XP_021842843.1">
    <property type="nucleotide sequence ID" value="XM_021987151.2"/>
</dbReference>